<proteinExistence type="predicted"/>
<name>A0ACD0NTM9_9BASI</name>
<keyword evidence="2" id="KW-1185">Reference proteome</keyword>
<feature type="non-terminal residue" evidence="1">
    <location>
        <position position="1"/>
    </location>
</feature>
<feature type="non-terminal residue" evidence="1">
    <location>
        <position position="89"/>
    </location>
</feature>
<evidence type="ECO:0000313" key="1">
    <source>
        <dbReference type="EMBL" id="PWN49203.1"/>
    </source>
</evidence>
<protein>
    <submittedName>
        <fullName evidence="1">Uncharacterized protein</fullName>
    </submittedName>
</protein>
<reference evidence="1 2" key="1">
    <citation type="journal article" date="2018" name="Mol. Biol. Evol.">
        <title>Broad Genomic Sampling Reveals a Smut Pathogenic Ancestry of the Fungal Clade Ustilaginomycotina.</title>
        <authorList>
            <person name="Kijpornyongpan T."/>
            <person name="Mondo S.J."/>
            <person name="Barry K."/>
            <person name="Sandor L."/>
            <person name="Lee J."/>
            <person name="Lipzen A."/>
            <person name="Pangilinan J."/>
            <person name="LaButti K."/>
            <person name="Hainaut M."/>
            <person name="Henrissat B."/>
            <person name="Grigoriev I.V."/>
            <person name="Spatafora J.W."/>
            <person name="Aime M.C."/>
        </authorList>
    </citation>
    <scope>NUCLEOTIDE SEQUENCE [LARGE SCALE GENOMIC DNA]</scope>
    <source>
        <strain evidence="1 2">SA 807</strain>
    </source>
</reference>
<organism evidence="1 2">
    <name type="scientific">Violaceomyces palustris</name>
    <dbReference type="NCBI Taxonomy" id="1673888"/>
    <lineage>
        <taxon>Eukaryota</taxon>
        <taxon>Fungi</taxon>
        <taxon>Dikarya</taxon>
        <taxon>Basidiomycota</taxon>
        <taxon>Ustilaginomycotina</taxon>
        <taxon>Ustilaginomycetes</taxon>
        <taxon>Violaceomycetales</taxon>
        <taxon>Violaceomycetaceae</taxon>
        <taxon>Violaceomyces</taxon>
    </lineage>
</organism>
<dbReference type="EMBL" id="KZ820082">
    <property type="protein sequence ID" value="PWN49203.1"/>
    <property type="molecule type" value="Genomic_DNA"/>
</dbReference>
<accession>A0ACD0NTM9</accession>
<dbReference type="Proteomes" id="UP000245626">
    <property type="component" value="Unassembled WGS sequence"/>
</dbReference>
<gene>
    <name evidence="1" type="ORF">IE53DRAFT_303867</name>
</gene>
<evidence type="ECO:0000313" key="2">
    <source>
        <dbReference type="Proteomes" id="UP000245626"/>
    </source>
</evidence>
<sequence>TYYNTGLGACGNYNQDSDFIVALNAGQYGNMGQRSSWCGQSIAITYAGVTQYATVQDACPGCPWGGLDMSPGLFQAFAPLDKGVFQMSW</sequence>